<feature type="transmembrane region" description="Helical" evidence="8">
    <location>
        <begin position="194"/>
        <end position="216"/>
    </location>
</feature>
<evidence type="ECO:0000256" key="1">
    <source>
        <dbReference type="ARBA" id="ARBA00004651"/>
    </source>
</evidence>
<gene>
    <name evidence="10" type="ORF">METZ01_LOCUS62172</name>
</gene>
<keyword evidence="3" id="KW-1003">Cell membrane</keyword>
<dbReference type="InterPro" id="IPR000515">
    <property type="entry name" value="MetI-like"/>
</dbReference>
<evidence type="ECO:0000256" key="6">
    <source>
        <dbReference type="ARBA" id="ARBA00022989"/>
    </source>
</evidence>
<feature type="transmembrane region" description="Helical" evidence="8">
    <location>
        <begin position="87"/>
        <end position="113"/>
    </location>
</feature>
<dbReference type="CDD" id="cd06261">
    <property type="entry name" value="TM_PBP2"/>
    <property type="match status" value="1"/>
</dbReference>
<dbReference type="EMBL" id="UINC01003796">
    <property type="protein sequence ID" value="SVA09318.1"/>
    <property type="molecule type" value="Genomic_DNA"/>
</dbReference>
<dbReference type="PANTHER" id="PTHR30183">
    <property type="entry name" value="MOLYBDENUM TRANSPORT SYSTEM PERMEASE PROTEIN MODB"/>
    <property type="match status" value="1"/>
</dbReference>
<organism evidence="10">
    <name type="scientific">marine metagenome</name>
    <dbReference type="NCBI Taxonomy" id="408172"/>
    <lineage>
        <taxon>unclassified sequences</taxon>
        <taxon>metagenomes</taxon>
        <taxon>ecological metagenomes</taxon>
    </lineage>
</organism>
<dbReference type="GO" id="GO:0005886">
    <property type="term" value="C:plasma membrane"/>
    <property type="evidence" value="ECO:0007669"/>
    <property type="project" value="UniProtKB-SubCell"/>
</dbReference>
<comment type="subcellular location">
    <subcellularLocation>
        <location evidence="1">Cell membrane</location>
        <topology evidence="1">Multi-pass membrane protein</topology>
    </subcellularLocation>
</comment>
<protein>
    <recommendedName>
        <fullName evidence="9">ABC transmembrane type-1 domain-containing protein</fullName>
    </recommendedName>
</protein>
<evidence type="ECO:0000256" key="7">
    <source>
        <dbReference type="ARBA" id="ARBA00023136"/>
    </source>
</evidence>
<accession>A0A381T193</accession>
<name>A0A381T193_9ZZZZ</name>
<evidence type="ECO:0000256" key="8">
    <source>
        <dbReference type="SAM" id="Phobius"/>
    </source>
</evidence>
<keyword evidence="2" id="KW-0813">Transport</keyword>
<feature type="transmembrane region" description="Helical" evidence="8">
    <location>
        <begin position="46"/>
        <end position="67"/>
    </location>
</feature>
<evidence type="ECO:0000256" key="2">
    <source>
        <dbReference type="ARBA" id="ARBA00022448"/>
    </source>
</evidence>
<dbReference type="GO" id="GO:0015098">
    <property type="term" value="F:molybdate ion transmembrane transporter activity"/>
    <property type="evidence" value="ECO:0007669"/>
    <property type="project" value="InterPro"/>
</dbReference>
<keyword evidence="7 8" id="KW-0472">Membrane</keyword>
<dbReference type="NCBIfam" id="TIGR02141">
    <property type="entry name" value="modB_ABC"/>
    <property type="match status" value="1"/>
</dbReference>
<evidence type="ECO:0000313" key="10">
    <source>
        <dbReference type="EMBL" id="SVA09318.1"/>
    </source>
</evidence>
<evidence type="ECO:0000256" key="3">
    <source>
        <dbReference type="ARBA" id="ARBA00022475"/>
    </source>
</evidence>
<feature type="transmembrane region" description="Helical" evidence="8">
    <location>
        <begin position="12"/>
        <end position="34"/>
    </location>
</feature>
<dbReference type="AlphaFoldDB" id="A0A381T193"/>
<dbReference type="PANTHER" id="PTHR30183:SF3">
    <property type="entry name" value="MOLYBDENUM TRANSPORT SYSTEM PERMEASE PROTEIN MODB"/>
    <property type="match status" value="1"/>
</dbReference>
<dbReference type="SUPFAM" id="SSF161098">
    <property type="entry name" value="MetI-like"/>
    <property type="match status" value="1"/>
</dbReference>
<dbReference type="Pfam" id="PF00528">
    <property type="entry name" value="BPD_transp_1"/>
    <property type="match status" value="1"/>
</dbReference>
<sequence>MTLDIPIVAFSLQVAFVATGVTLPIGLITAWLLVRKNFRGKFALDVLVSLPLALPPVVVGYVLLWIVGTHGWVGQLSHWLFGSTLAFTWFAAVLASSVVSFPLVVRSFTVALAGVDPRLEVAAKGLGAGSLRTFLTVTLPLAQRGVIAGVLLGFVRALSEFGATIIVAGNIPGRTQTVPTAIFTRISSGDTNSAWRLAIVSLVLGVIALGVHNWLLNRPRSSIGSGSTRLGGHPL</sequence>
<feature type="domain" description="ABC transmembrane type-1" evidence="9">
    <location>
        <begin position="8"/>
        <end position="215"/>
    </location>
</feature>
<reference evidence="10" key="1">
    <citation type="submission" date="2018-05" db="EMBL/GenBank/DDBJ databases">
        <authorList>
            <person name="Lanie J.A."/>
            <person name="Ng W.-L."/>
            <person name="Kazmierczak K.M."/>
            <person name="Andrzejewski T.M."/>
            <person name="Davidsen T.M."/>
            <person name="Wayne K.J."/>
            <person name="Tettelin H."/>
            <person name="Glass J.I."/>
            <person name="Rusch D."/>
            <person name="Podicherti R."/>
            <person name="Tsui H.-C.T."/>
            <person name="Winkler M.E."/>
        </authorList>
    </citation>
    <scope>NUCLEOTIDE SEQUENCE</scope>
</reference>
<dbReference type="InterPro" id="IPR011867">
    <property type="entry name" value="ModB_ABC"/>
</dbReference>
<keyword evidence="4" id="KW-0500">Molybdenum</keyword>
<evidence type="ECO:0000256" key="4">
    <source>
        <dbReference type="ARBA" id="ARBA00022505"/>
    </source>
</evidence>
<evidence type="ECO:0000256" key="5">
    <source>
        <dbReference type="ARBA" id="ARBA00022692"/>
    </source>
</evidence>
<proteinExistence type="predicted"/>
<keyword evidence="6 8" id="KW-1133">Transmembrane helix</keyword>
<evidence type="ECO:0000259" key="9">
    <source>
        <dbReference type="PROSITE" id="PS50928"/>
    </source>
</evidence>
<dbReference type="PROSITE" id="PS50928">
    <property type="entry name" value="ABC_TM1"/>
    <property type="match status" value="1"/>
</dbReference>
<dbReference type="InterPro" id="IPR035906">
    <property type="entry name" value="MetI-like_sf"/>
</dbReference>
<dbReference type="Gene3D" id="1.10.3720.10">
    <property type="entry name" value="MetI-like"/>
    <property type="match status" value="1"/>
</dbReference>
<keyword evidence="5 8" id="KW-0812">Transmembrane</keyword>